<dbReference type="Proteomes" id="UP000266673">
    <property type="component" value="Unassembled WGS sequence"/>
</dbReference>
<name>A0A397VN29_9GLOM</name>
<keyword evidence="2" id="KW-1185">Reference proteome</keyword>
<protein>
    <submittedName>
        <fullName evidence="1">Uncharacterized protein</fullName>
    </submittedName>
</protein>
<dbReference type="AlphaFoldDB" id="A0A397VN29"/>
<sequence length="217" mass="25006">MSCDKEEKEKVEVQCPKTYDEAKICALKGEKYYKDKEYVIKSPSKSTSKKLKEIKSDMKDLTSAFGALKICQVDQNSGQDDRMNKIESSIKELTKAVIDLKDNKSSSTHRIQKSNEEHISRNCPTMGLQPRFNNLRNEPRRNEIANPEVGGVNICYFETTESMKGESDKCLMIQVEEGEKLFDVKNLGKRRRVENEHEMPTWARKSAYINTPEEIEQ</sequence>
<dbReference type="EMBL" id="QKWP01000269">
    <property type="protein sequence ID" value="RIB23288.1"/>
    <property type="molecule type" value="Genomic_DNA"/>
</dbReference>
<reference evidence="1 2" key="1">
    <citation type="submission" date="2018-06" db="EMBL/GenBank/DDBJ databases">
        <title>Comparative genomics reveals the genomic features of Rhizophagus irregularis, R. cerebriforme, R. diaphanum and Gigaspora rosea, and their symbiotic lifestyle signature.</title>
        <authorList>
            <person name="Morin E."/>
            <person name="San Clemente H."/>
            <person name="Chen E.C.H."/>
            <person name="De La Providencia I."/>
            <person name="Hainaut M."/>
            <person name="Kuo A."/>
            <person name="Kohler A."/>
            <person name="Murat C."/>
            <person name="Tang N."/>
            <person name="Roy S."/>
            <person name="Loubradou J."/>
            <person name="Henrissat B."/>
            <person name="Grigoriev I.V."/>
            <person name="Corradi N."/>
            <person name="Roux C."/>
            <person name="Martin F.M."/>
        </authorList>
    </citation>
    <scope>NUCLEOTIDE SEQUENCE [LARGE SCALE GENOMIC DNA]</scope>
    <source>
        <strain evidence="1 2">DAOM 194757</strain>
    </source>
</reference>
<comment type="caution">
    <text evidence="1">The sequence shown here is derived from an EMBL/GenBank/DDBJ whole genome shotgun (WGS) entry which is preliminary data.</text>
</comment>
<dbReference type="OrthoDB" id="2476944at2759"/>
<evidence type="ECO:0000313" key="1">
    <source>
        <dbReference type="EMBL" id="RIB23288.1"/>
    </source>
</evidence>
<proteinExistence type="predicted"/>
<accession>A0A397VN29</accession>
<gene>
    <name evidence="1" type="ORF">C2G38_2171703</name>
</gene>
<evidence type="ECO:0000313" key="2">
    <source>
        <dbReference type="Proteomes" id="UP000266673"/>
    </source>
</evidence>
<organism evidence="1 2">
    <name type="scientific">Gigaspora rosea</name>
    <dbReference type="NCBI Taxonomy" id="44941"/>
    <lineage>
        <taxon>Eukaryota</taxon>
        <taxon>Fungi</taxon>
        <taxon>Fungi incertae sedis</taxon>
        <taxon>Mucoromycota</taxon>
        <taxon>Glomeromycotina</taxon>
        <taxon>Glomeromycetes</taxon>
        <taxon>Diversisporales</taxon>
        <taxon>Gigasporaceae</taxon>
        <taxon>Gigaspora</taxon>
    </lineage>
</organism>